<keyword evidence="2" id="KW-1185">Reference proteome</keyword>
<dbReference type="OrthoDB" id="10435531at2759"/>
<evidence type="ECO:0000313" key="1">
    <source>
        <dbReference type="EMBL" id="VVB16316.1"/>
    </source>
</evidence>
<name>A0A565CSC4_9BRAS</name>
<dbReference type="AlphaFoldDB" id="A0A565CSC4"/>
<sequence>MSLFFSRISARRNNARFFSSLPQSPCLLLGSKTLREFPEGKIVNQLFFNPAKEETVCSREKKVPKELDGQIFVGASQGWVASVNNKDLTVHLTDLHKPWVSSPRLVSLPSLEFKPSTYATEMSLSTCDPVQDQDFTVAAKFNESRLSI</sequence>
<reference evidence="1" key="1">
    <citation type="submission" date="2019-07" db="EMBL/GenBank/DDBJ databases">
        <authorList>
            <person name="Dittberner H."/>
        </authorList>
    </citation>
    <scope>NUCLEOTIDE SEQUENCE [LARGE SCALE GENOMIC DNA]</scope>
</reference>
<proteinExistence type="predicted"/>
<protein>
    <submittedName>
        <fullName evidence="1">Uncharacterized protein</fullName>
    </submittedName>
</protein>
<organism evidence="1 2">
    <name type="scientific">Arabis nemorensis</name>
    <dbReference type="NCBI Taxonomy" id="586526"/>
    <lineage>
        <taxon>Eukaryota</taxon>
        <taxon>Viridiplantae</taxon>
        <taxon>Streptophyta</taxon>
        <taxon>Embryophyta</taxon>
        <taxon>Tracheophyta</taxon>
        <taxon>Spermatophyta</taxon>
        <taxon>Magnoliopsida</taxon>
        <taxon>eudicotyledons</taxon>
        <taxon>Gunneridae</taxon>
        <taxon>Pentapetalae</taxon>
        <taxon>rosids</taxon>
        <taxon>malvids</taxon>
        <taxon>Brassicales</taxon>
        <taxon>Brassicaceae</taxon>
        <taxon>Arabideae</taxon>
        <taxon>Arabis</taxon>
    </lineage>
</organism>
<evidence type="ECO:0000313" key="2">
    <source>
        <dbReference type="Proteomes" id="UP000489600"/>
    </source>
</evidence>
<dbReference type="Proteomes" id="UP000489600">
    <property type="component" value="Unassembled WGS sequence"/>
</dbReference>
<gene>
    <name evidence="1" type="ORF">ANE_LOCUS26760</name>
</gene>
<accession>A0A565CSC4</accession>
<dbReference type="EMBL" id="CABITT030000008">
    <property type="protein sequence ID" value="VVB16316.1"/>
    <property type="molecule type" value="Genomic_DNA"/>
</dbReference>
<comment type="caution">
    <text evidence="1">The sequence shown here is derived from an EMBL/GenBank/DDBJ whole genome shotgun (WGS) entry which is preliminary data.</text>
</comment>